<dbReference type="PROSITE" id="PS50932">
    <property type="entry name" value="HTH_LACI_2"/>
    <property type="match status" value="1"/>
</dbReference>
<dbReference type="SMART" id="SM00354">
    <property type="entry name" value="HTH_LACI"/>
    <property type="match status" value="1"/>
</dbReference>
<name>A0ABW0SAA9_9RHOB</name>
<dbReference type="Gene3D" id="3.40.50.2300">
    <property type="match status" value="2"/>
</dbReference>
<keyword evidence="1" id="KW-0805">Transcription regulation</keyword>
<dbReference type="CDD" id="cd01392">
    <property type="entry name" value="HTH_LacI"/>
    <property type="match status" value="1"/>
</dbReference>
<keyword evidence="6" id="KW-1185">Reference proteome</keyword>
<dbReference type="PANTHER" id="PTHR30146">
    <property type="entry name" value="LACI-RELATED TRANSCRIPTIONAL REPRESSOR"/>
    <property type="match status" value="1"/>
</dbReference>
<keyword evidence="2 5" id="KW-0238">DNA-binding</keyword>
<dbReference type="InterPro" id="IPR046335">
    <property type="entry name" value="LacI/GalR-like_sensor"/>
</dbReference>
<dbReference type="RefSeq" id="WP_209838675.1">
    <property type="nucleotide sequence ID" value="NZ_JAGGJP010000003.1"/>
</dbReference>
<dbReference type="InterPro" id="IPR000843">
    <property type="entry name" value="HTH_LacI"/>
</dbReference>
<protein>
    <submittedName>
        <fullName evidence="5">LacI family DNA-binding transcriptional regulator</fullName>
    </submittedName>
</protein>
<evidence type="ECO:0000313" key="6">
    <source>
        <dbReference type="Proteomes" id="UP001596056"/>
    </source>
</evidence>
<accession>A0ABW0SAA9</accession>
<dbReference type="PANTHER" id="PTHR30146:SF153">
    <property type="entry name" value="LACTOSE OPERON REPRESSOR"/>
    <property type="match status" value="1"/>
</dbReference>
<evidence type="ECO:0000256" key="3">
    <source>
        <dbReference type="ARBA" id="ARBA00023163"/>
    </source>
</evidence>
<evidence type="ECO:0000256" key="2">
    <source>
        <dbReference type="ARBA" id="ARBA00023125"/>
    </source>
</evidence>
<dbReference type="InterPro" id="IPR028082">
    <property type="entry name" value="Peripla_BP_I"/>
</dbReference>
<sequence>MSPRDTTEESRRATIRTVAEDAGVSVAAVSKVLRDAYGVSDALRARVNASIAKLGYRPSKAAQGLRGRSTTVGVLLVEIANPFLPAVIDGIQDTLAPSHFRAMIGVGRAQTHLETELIESMIDHGMAGVILVAPLLPREVVARYAQKIPTVLIAYHAPDAAPFDTVNSDDRRGGALAAQALIDRGHRDIGFLAHHGAGGRKPSVVREREAGYAEALTRAGLAPRVFDLTAPPEGRPAELVAFLARPDRPRAVVCWSDLDGLPLRALAAQAGLRVPGDLALVAYDNSPMAASPAFDLASIDQHGRELGRQAADVLLARLGGRSEARHLLVEPHLVVRSSI</sequence>
<keyword evidence="3" id="KW-0804">Transcription</keyword>
<dbReference type="Gene3D" id="1.10.260.40">
    <property type="entry name" value="lambda repressor-like DNA-binding domains"/>
    <property type="match status" value="1"/>
</dbReference>
<feature type="domain" description="HTH lacI-type" evidence="4">
    <location>
        <begin position="13"/>
        <end position="67"/>
    </location>
</feature>
<dbReference type="SUPFAM" id="SSF47413">
    <property type="entry name" value="lambda repressor-like DNA-binding domains"/>
    <property type="match status" value="1"/>
</dbReference>
<proteinExistence type="predicted"/>
<comment type="caution">
    <text evidence="5">The sequence shown here is derived from an EMBL/GenBank/DDBJ whole genome shotgun (WGS) entry which is preliminary data.</text>
</comment>
<dbReference type="GO" id="GO:0003677">
    <property type="term" value="F:DNA binding"/>
    <property type="evidence" value="ECO:0007669"/>
    <property type="project" value="UniProtKB-KW"/>
</dbReference>
<dbReference type="Pfam" id="PF00356">
    <property type="entry name" value="LacI"/>
    <property type="match status" value="1"/>
</dbReference>
<dbReference type="SUPFAM" id="SSF53822">
    <property type="entry name" value="Periplasmic binding protein-like I"/>
    <property type="match status" value="1"/>
</dbReference>
<dbReference type="CDD" id="cd06267">
    <property type="entry name" value="PBP1_LacI_sugar_binding-like"/>
    <property type="match status" value="1"/>
</dbReference>
<evidence type="ECO:0000259" key="4">
    <source>
        <dbReference type="PROSITE" id="PS50932"/>
    </source>
</evidence>
<dbReference type="EMBL" id="JBHSNA010000003">
    <property type="protein sequence ID" value="MFC5565875.1"/>
    <property type="molecule type" value="Genomic_DNA"/>
</dbReference>
<dbReference type="Pfam" id="PF13377">
    <property type="entry name" value="Peripla_BP_3"/>
    <property type="match status" value="1"/>
</dbReference>
<organism evidence="5 6">
    <name type="scientific">Rubellimicrobium aerolatum</name>
    <dbReference type="NCBI Taxonomy" id="490979"/>
    <lineage>
        <taxon>Bacteria</taxon>
        <taxon>Pseudomonadati</taxon>
        <taxon>Pseudomonadota</taxon>
        <taxon>Alphaproteobacteria</taxon>
        <taxon>Rhodobacterales</taxon>
        <taxon>Roseobacteraceae</taxon>
        <taxon>Rubellimicrobium</taxon>
    </lineage>
</organism>
<gene>
    <name evidence="5" type="ORF">ACFPOC_05500</name>
</gene>
<dbReference type="Proteomes" id="UP001596056">
    <property type="component" value="Unassembled WGS sequence"/>
</dbReference>
<evidence type="ECO:0000256" key="1">
    <source>
        <dbReference type="ARBA" id="ARBA00023015"/>
    </source>
</evidence>
<dbReference type="InterPro" id="IPR010982">
    <property type="entry name" value="Lambda_DNA-bd_dom_sf"/>
</dbReference>
<reference evidence="6" key="1">
    <citation type="journal article" date="2019" name="Int. J. Syst. Evol. Microbiol.">
        <title>The Global Catalogue of Microorganisms (GCM) 10K type strain sequencing project: providing services to taxonomists for standard genome sequencing and annotation.</title>
        <authorList>
            <consortium name="The Broad Institute Genomics Platform"/>
            <consortium name="The Broad Institute Genome Sequencing Center for Infectious Disease"/>
            <person name="Wu L."/>
            <person name="Ma J."/>
        </authorList>
    </citation>
    <scope>NUCLEOTIDE SEQUENCE [LARGE SCALE GENOMIC DNA]</scope>
    <source>
        <strain evidence="6">KACC 11588</strain>
    </source>
</reference>
<evidence type="ECO:0000313" key="5">
    <source>
        <dbReference type="EMBL" id="MFC5565875.1"/>
    </source>
</evidence>